<evidence type="ECO:0000256" key="7">
    <source>
        <dbReference type="SAM" id="MobiDB-lite"/>
    </source>
</evidence>
<comment type="subcellular location">
    <subcellularLocation>
        <location evidence="1">Membrane</location>
        <topology evidence="1">Multi-pass membrane protein</topology>
    </subcellularLocation>
</comment>
<proteinExistence type="predicted"/>
<dbReference type="PANTHER" id="PTHR43341">
    <property type="entry name" value="AMINO ACID PERMEASE"/>
    <property type="match status" value="1"/>
</dbReference>
<feature type="transmembrane region" description="Helical" evidence="8">
    <location>
        <begin position="255"/>
        <end position="280"/>
    </location>
</feature>
<evidence type="ECO:0000313" key="11">
    <source>
        <dbReference type="Proteomes" id="UP000006911"/>
    </source>
</evidence>
<evidence type="ECO:0000256" key="4">
    <source>
        <dbReference type="ARBA" id="ARBA00022970"/>
    </source>
</evidence>
<evidence type="ECO:0000313" key="10">
    <source>
        <dbReference type="EMBL" id="CAZ81026.1"/>
    </source>
</evidence>
<feature type="transmembrane region" description="Helical" evidence="8">
    <location>
        <begin position="219"/>
        <end position="243"/>
    </location>
</feature>
<evidence type="ECO:0000259" key="9">
    <source>
        <dbReference type="Pfam" id="PF00324"/>
    </source>
</evidence>
<evidence type="ECO:0000256" key="2">
    <source>
        <dbReference type="ARBA" id="ARBA00022448"/>
    </source>
</evidence>
<dbReference type="HOGENOM" id="CLU_746375_0_0_1"/>
<dbReference type="GeneID" id="9184313"/>
<dbReference type="InParanoid" id="D5G933"/>
<dbReference type="eggNOG" id="KOG1286">
    <property type="taxonomic scope" value="Eukaryota"/>
</dbReference>
<dbReference type="Proteomes" id="UP000006911">
    <property type="component" value="Unassembled WGS sequence"/>
</dbReference>
<feature type="transmembrane region" description="Helical" evidence="8">
    <location>
        <begin position="79"/>
        <end position="98"/>
    </location>
</feature>
<feature type="domain" description="Amino acid permease/ SLC12A" evidence="9">
    <location>
        <begin position="162"/>
        <end position="323"/>
    </location>
</feature>
<dbReference type="InterPro" id="IPR050524">
    <property type="entry name" value="APC_YAT"/>
</dbReference>
<organism evidence="10 11">
    <name type="scientific">Tuber melanosporum (strain Mel28)</name>
    <name type="common">Perigord black truffle</name>
    <dbReference type="NCBI Taxonomy" id="656061"/>
    <lineage>
        <taxon>Eukaryota</taxon>
        <taxon>Fungi</taxon>
        <taxon>Dikarya</taxon>
        <taxon>Ascomycota</taxon>
        <taxon>Pezizomycotina</taxon>
        <taxon>Pezizomycetes</taxon>
        <taxon>Pezizales</taxon>
        <taxon>Tuberaceae</taxon>
        <taxon>Tuber</taxon>
    </lineage>
</organism>
<feature type="domain" description="Amino acid permease/ SLC12A" evidence="9">
    <location>
        <begin position="50"/>
        <end position="155"/>
    </location>
</feature>
<dbReference type="Pfam" id="PF00324">
    <property type="entry name" value="AA_permease"/>
    <property type="match status" value="2"/>
</dbReference>
<protein>
    <submittedName>
        <fullName evidence="10">(Perigord truffle) hypothetical protein</fullName>
    </submittedName>
</protein>
<keyword evidence="2" id="KW-0813">Transport</keyword>
<dbReference type="Gene3D" id="1.20.1740.10">
    <property type="entry name" value="Amino acid/polyamine transporter I"/>
    <property type="match status" value="2"/>
</dbReference>
<keyword evidence="11" id="KW-1185">Reference proteome</keyword>
<keyword evidence="6 8" id="KW-0472">Membrane</keyword>
<sequence>MNNILSHRTRGDPSVSSNSQDEKIPQSEIAHEDHGASGHSDLHRGLKARHITMIAIGGAIGTGLIIGTGSALARAGPGAILISYTIVGFLVYLVMCALGEMAAWLPLASGFTGYATRFCDPALGFALGYTYWFKYIIVTPNQLTAAALVLQYWVPREKQIDLYIASRTIYGLACEGKAPAFLALTDKRGVPVFALGLSSLFGLLAFMNVSDDSKIVFGYFVNLVTIFGILTWISILVTHICFVRARRAQGIADDQLAYTAPFGIWGSYGALVSCSIIAIFKNFNVFTYSKAYGAFDYKNFITGYLGIPLYLIMIFGYKFCFRNSGIPASKADLFTGKDKIDREEEEFLRRKALKGLDHGGLFYRTFIAWLF</sequence>
<evidence type="ECO:0000256" key="1">
    <source>
        <dbReference type="ARBA" id="ARBA00004141"/>
    </source>
</evidence>
<feature type="transmembrane region" description="Helical" evidence="8">
    <location>
        <begin position="51"/>
        <end position="73"/>
    </location>
</feature>
<dbReference type="EMBL" id="FN430053">
    <property type="protein sequence ID" value="CAZ81026.1"/>
    <property type="molecule type" value="Genomic_DNA"/>
</dbReference>
<dbReference type="PANTHER" id="PTHR43341:SF9">
    <property type="entry name" value="DICARBOXYLIC AMINO ACID PERMEASE"/>
    <property type="match status" value="1"/>
</dbReference>
<evidence type="ECO:0000256" key="3">
    <source>
        <dbReference type="ARBA" id="ARBA00022692"/>
    </source>
</evidence>
<accession>D5G933</accession>
<dbReference type="GO" id="GO:0015171">
    <property type="term" value="F:amino acid transmembrane transporter activity"/>
    <property type="evidence" value="ECO:0007669"/>
    <property type="project" value="TreeGrafter"/>
</dbReference>
<feature type="compositionally biased region" description="Basic and acidic residues" evidence="7">
    <location>
        <begin position="20"/>
        <end position="41"/>
    </location>
</feature>
<reference evidence="10 11" key="1">
    <citation type="journal article" date="2010" name="Nature">
        <title>Perigord black truffle genome uncovers evolutionary origins and mechanisms of symbiosis.</title>
        <authorList>
            <person name="Martin F."/>
            <person name="Kohler A."/>
            <person name="Murat C."/>
            <person name="Balestrini R."/>
            <person name="Coutinho P.M."/>
            <person name="Jaillon O."/>
            <person name="Montanini B."/>
            <person name="Morin E."/>
            <person name="Noel B."/>
            <person name="Percudani R."/>
            <person name="Porcel B."/>
            <person name="Rubini A."/>
            <person name="Amicucci A."/>
            <person name="Amselem J."/>
            <person name="Anthouard V."/>
            <person name="Arcioni S."/>
            <person name="Artiguenave F."/>
            <person name="Aury J.M."/>
            <person name="Ballario P."/>
            <person name="Bolchi A."/>
            <person name="Brenna A."/>
            <person name="Brun A."/>
            <person name="Buee M."/>
            <person name="Cantarel B."/>
            <person name="Chevalier G."/>
            <person name="Couloux A."/>
            <person name="Da Silva C."/>
            <person name="Denoeud F."/>
            <person name="Duplessis S."/>
            <person name="Ghignone S."/>
            <person name="Hilselberger B."/>
            <person name="Iotti M."/>
            <person name="Marcais B."/>
            <person name="Mello A."/>
            <person name="Miranda M."/>
            <person name="Pacioni G."/>
            <person name="Quesneville H."/>
            <person name="Riccioni C."/>
            <person name="Ruotolo R."/>
            <person name="Splivallo R."/>
            <person name="Stocchi V."/>
            <person name="Tisserant E."/>
            <person name="Viscomi A.R."/>
            <person name="Zambonelli A."/>
            <person name="Zampieri E."/>
            <person name="Henrissat B."/>
            <person name="Lebrun M.H."/>
            <person name="Paolocci F."/>
            <person name="Bonfante P."/>
            <person name="Ottonello S."/>
            <person name="Wincker P."/>
        </authorList>
    </citation>
    <scope>NUCLEOTIDE SEQUENCE [LARGE SCALE GENOMIC DNA]</scope>
    <source>
        <strain evidence="10 11">Mel28</strain>
    </source>
</reference>
<evidence type="ECO:0000256" key="6">
    <source>
        <dbReference type="ARBA" id="ARBA00023136"/>
    </source>
</evidence>
<keyword evidence="5 8" id="KW-1133">Transmembrane helix</keyword>
<dbReference type="GO" id="GO:0016020">
    <property type="term" value="C:membrane"/>
    <property type="evidence" value="ECO:0007669"/>
    <property type="project" value="UniProtKB-SubCell"/>
</dbReference>
<name>D5G933_TUBMM</name>
<gene>
    <name evidence="10" type="ORF">GSTUM_00004964001</name>
</gene>
<feature type="transmembrane region" description="Helical" evidence="8">
    <location>
        <begin position="189"/>
        <end position="207"/>
    </location>
</feature>
<dbReference type="AlphaFoldDB" id="D5G933"/>
<dbReference type="InterPro" id="IPR004840">
    <property type="entry name" value="Amino_acid_permease_CS"/>
</dbReference>
<feature type="transmembrane region" description="Helical" evidence="8">
    <location>
        <begin position="300"/>
        <end position="320"/>
    </location>
</feature>
<dbReference type="KEGG" id="tml:GSTUM_00004964001"/>
<evidence type="ECO:0000256" key="8">
    <source>
        <dbReference type="SAM" id="Phobius"/>
    </source>
</evidence>
<dbReference type="InterPro" id="IPR004841">
    <property type="entry name" value="AA-permease/SLC12A_dom"/>
</dbReference>
<keyword evidence="4" id="KW-0029">Amino-acid transport</keyword>
<keyword evidence="3 8" id="KW-0812">Transmembrane</keyword>
<evidence type="ECO:0000256" key="5">
    <source>
        <dbReference type="ARBA" id="ARBA00022989"/>
    </source>
</evidence>
<dbReference type="RefSeq" id="XP_002836835.1">
    <property type="nucleotide sequence ID" value="XM_002836789.1"/>
</dbReference>
<dbReference type="PROSITE" id="PS00218">
    <property type="entry name" value="AMINO_ACID_PERMEASE_1"/>
    <property type="match status" value="1"/>
</dbReference>
<feature type="region of interest" description="Disordered" evidence="7">
    <location>
        <begin position="1"/>
        <end position="41"/>
    </location>
</feature>